<dbReference type="Pfam" id="PF04564">
    <property type="entry name" value="U-box"/>
    <property type="match status" value="1"/>
</dbReference>
<feature type="repeat" description="WD" evidence="3">
    <location>
        <begin position="14"/>
        <end position="54"/>
    </location>
</feature>
<dbReference type="PROSITE" id="PS51698">
    <property type="entry name" value="U_BOX"/>
    <property type="match status" value="1"/>
</dbReference>
<proteinExistence type="predicted"/>
<dbReference type="SUPFAM" id="SSF57850">
    <property type="entry name" value="RING/U-box"/>
    <property type="match status" value="1"/>
</dbReference>
<sequence length="802" mass="87945">MTATIGDVHTLQTLTSHTSDVTTIDFAGDCVLVTGSGDKRVRVWQWRSGEGYVEAHFSPLQGHKYGVTSVKVSPQSTMLASASIDGTTLLWNLRTGSKIHTMVQVGGEAVRVCRFSPDSTLLATAGDNGQVCLWDLIRRSLVRYFQKHDGAVQSVCFSPDSSWLITTCTFGVMKLFATSNIIDSCFTDNQAITAFASIDDAHDLGVVSCDFSTCQKITSNEPFTKLYQLVTCGNDHYVKLWEVTVIQTKCETSAVKINLCRVMEKHSSALTCVCFNANGLFIASSGLDKTTVIWETDSGKVITITAGHNRYVACCAFSRDGNLLATGSNDKSVIIWDLKGNLCLDSELTRRFTPALFLDSPEESAEYEESVMKNAETSVNDVQLVQRLEEHGGVVNSVAFYGNHLIASGSGLVTDNFSKSFNEQGIRLGDKLIRVWSIEIEEEANAETSMKFQEKPYSPLDGHKYSINHVEFSPCGRMLASCSLDGSVIIWNIENGSQAKSSFVNSGSGIRVCRWSPDGTKIATAGDDERTTFVFRGHSDAVNAIAFTHDSCYLITACSEGAWRLFDVSDNENCGALIICGEAHDLGVQGCDFCPTSNFIANGTNESIISDKHSYLLATGGNDSLVKLWKITIGKVNVIAPGGIGSSSGDVRYEEKKCFTGHGGNVTCVRFSPIQSEILGSNIVLSITFSMYLIHSIFNTVEAFKTQLYWLKREDSNSIEISIDDTEIPHEYLCPITHEIMKEPVQCSDGFTYEKAAINEWFLCGKYTSPMTNKPLQNTSFTPNVTLRNTIYTFLHGNRPQA</sequence>
<dbReference type="PROSITE" id="PS00678">
    <property type="entry name" value="WD_REPEATS_1"/>
    <property type="match status" value="5"/>
</dbReference>
<dbReference type="EMBL" id="KQ435936">
    <property type="protein sequence ID" value="KOX68324.1"/>
    <property type="molecule type" value="Genomic_DNA"/>
</dbReference>
<dbReference type="PANTHER" id="PTHR19879">
    <property type="entry name" value="TRANSCRIPTION INITIATION FACTOR TFIID"/>
    <property type="match status" value="1"/>
</dbReference>
<dbReference type="CDD" id="cd00200">
    <property type="entry name" value="WD40"/>
    <property type="match status" value="2"/>
</dbReference>
<dbReference type="InterPro" id="IPR001680">
    <property type="entry name" value="WD40_rpt"/>
</dbReference>
<dbReference type="SMART" id="SM00320">
    <property type="entry name" value="WD40"/>
    <property type="match status" value="12"/>
</dbReference>
<dbReference type="InterPro" id="IPR020472">
    <property type="entry name" value="WD40_PAC1"/>
</dbReference>
<protein>
    <submittedName>
        <fullName evidence="5">WD repeat, SAM and U-box domain-containing protein 1</fullName>
    </submittedName>
</protein>
<dbReference type="Pfam" id="PF00400">
    <property type="entry name" value="WD40"/>
    <property type="match status" value="11"/>
</dbReference>
<dbReference type="InterPro" id="IPR036322">
    <property type="entry name" value="WD40_repeat_dom_sf"/>
</dbReference>
<dbReference type="OrthoDB" id="10064100at2759"/>
<keyword evidence="2" id="KW-0677">Repeat</keyword>
<dbReference type="SMART" id="SM00504">
    <property type="entry name" value="Ubox"/>
    <property type="match status" value="1"/>
</dbReference>
<dbReference type="GO" id="GO:0004842">
    <property type="term" value="F:ubiquitin-protein transferase activity"/>
    <property type="evidence" value="ECO:0007669"/>
    <property type="project" value="InterPro"/>
</dbReference>
<dbReference type="InterPro" id="IPR003613">
    <property type="entry name" value="Ubox_domain"/>
</dbReference>
<dbReference type="InterPro" id="IPR019775">
    <property type="entry name" value="WD40_repeat_CS"/>
</dbReference>
<dbReference type="STRING" id="166423.A0A0N0U3D0"/>
<dbReference type="AlphaFoldDB" id="A0A0N0U3D0"/>
<feature type="repeat" description="WD" evidence="3">
    <location>
        <begin position="305"/>
        <end position="346"/>
    </location>
</feature>
<feature type="repeat" description="WD" evidence="3">
    <location>
        <begin position="60"/>
        <end position="101"/>
    </location>
</feature>
<dbReference type="Gene3D" id="2.130.10.10">
    <property type="entry name" value="YVTN repeat-like/Quinoprotein amine dehydrogenase"/>
    <property type="match status" value="5"/>
</dbReference>
<dbReference type="Proteomes" id="UP000053105">
    <property type="component" value="Unassembled WGS sequence"/>
</dbReference>
<dbReference type="PROSITE" id="PS50082">
    <property type="entry name" value="WD_REPEATS_2"/>
    <property type="match status" value="7"/>
</dbReference>
<feature type="repeat" description="WD" evidence="3">
    <location>
        <begin position="263"/>
        <end position="304"/>
    </location>
</feature>
<evidence type="ECO:0000313" key="5">
    <source>
        <dbReference type="EMBL" id="KOX68324.1"/>
    </source>
</evidence>
<dbReference type="PANTHER" id="PTHR19879:SF9">
    <property type="entry name" value="TRANSCRIPTION INITIATION FACTOR TFIID SUBUNIT 5"/>
    <property type="match status" value="1"/>
</dbReference>
<evidence type="ECO:0000259" key="4">
    <source>
        <dbReference type="PROSITE" id="PS51698"/>
    </source>
</evidence>
<dbReference type="Gene3D" id="3.30.40.10">
    <property type="entry name" value="Zinc/RING finger domain, C3HC4 (zinc finger)"/>
    <property type="match status" value="1"/>
</dbReference>
<evidence type="ECO:0000256" key="3">
    <source>
        <dbReference type="PROSITE-ProRule" id="PRU00221"/>
    </source>
</evidence>
<dbReference type="PRINTS" id="PR00320">
    <property type="entry name" value="GPROTEINBRPT"/>
</dbReference>
<feature type="repeat" description="WD" evidence="3">
    <location>
        <begin position="103"/>
        <end position="144"/>
    </location>
</feature>
<dbReference type="PROSITE" id="PS50294">
    <property type="entry name" value="WD_REPEATS_REGION"/>
    <property type="match status" value="5"/>
</dbReference>
<accession>A0A0N0U3D0</accession>
<gene>
    <name evidence="5" type="ORF">WN51_07062</name>
</gene>
<keyword evidence="6" id="KW-1185">Reference proteome</keyword>
<dbReference type="GO" id="GO:0016567">
    <property type="term" value="P:protein ubiquitination"/>
    <property type="evidence" value="ECO:0007669"/>
    <property type="project" value="InterPro"/>
</dbReference>
<evidence type="ECO:0000256" key="1">
    <source>
        <dbReference type="ARBA" id="ARBA00022574"/>
    </source>
</evidence>
<dbReference type="CDD" id="cd16655">
    <property type="entry name" value="RING-Ubox_WDSUB1-like"/>
    <property type="match status" value="1"/>
</dbReference>
<reference evidence="5 6" key="1">
    <citation type="submission" date="2015-07" db="EMBL/GenBank/DDBJ databases">
        <title>The genome of Melipona quadrifasciata.</title>
        <authorList>
            <person name="Pan H."/>
            <person name="Kapheim K."/>
        </authorList>
    </citation>
    <scope>NUCLEOTIDE SEQUENCE [LARGE SCALE GENOMIC DNA]</scope>
    <source>
        <strain evidence="5">0111107301</strain>
        <tissue evidence="5">Whole body</tissue>
    </source>
</reference>
<feature type="repeat" description="WD" evidence="3">
    <location>
        <begin position="460"/>
        <end position="501"/>
    </location>
</feature>
<organism evidence="5 6">
    <name type="scientific">Melipona quadrifasciata</name>
    <dbReference type="NCBI Taxonomy" id="166423"/>
    <lineage>
        <taxon>Eukaryota</taxon>
        <taxon>Metazoa</taxon>
        <taxon>Ecdysozoa</taxon>
        <taxon>Arthropoda</taxon>
        <taxon>Hexapoda</taxon>
        <taxon>Insecta</taxon>
        <taxon>Pterygota</taxon>
        <taxon>Neoptera</taxon>
        <taxon>Endopterygota</taxon>
        <taxon>Hymenoptera</taxon>
        <taxon>Apocrita</taxon>
        <taxon>Aculeata</taxon>
        <taxon>Apoidea</taxon>
        <taxon>Anthophila</taxon>
        <taxon>Apidae</taxon>
        <taxon>Melipona</taxon>
    </lineage>
</organism>
<evidence type="ECO:0000256" key="2">
    <source>
        <dbReference type="ARBA" id="ARBA00022737"/>
    </source>
</evidence>
<feature type="domain" description="U-box" evidence="4">
    <location>
        <begin position="727"/>
        <end position="801"/>
    </location>
</feature>
<dbReference type="InterPro" id="IPR015943">
    <property type="entry name" value="WD40/YVTN_repeat-like_dom_sf"/>
</dbReference>
<evidence type="ECO:0000313" key="6">
    <source>
        <dbReference type="Proteomes" id="UP000053105"/>
    </source>
</evidence>
<feature type="repeat" description="WD" evidence="3">
    <location>
        <begin position="535"/>
        <end position="576"/>
    </location>
</feature>
<keyword evidence="1 3" id="KW-0853">WD repeat</keyword>
<dbReference type="InterPro" id="IPR013083">
    <property type="entry name" value="Znf_RING/FYVE/PHD"/>
</dbReference>
<dbReference type="SUPFAM" id="SSF50978">
    <property type="entry name" value="WD40 repeat-like"/>
    <property type="match status" value="2"/>
</dbReference>
<name>A0A0N0U3D0_9HYME</name>